<sequence length="219" mass="25144">MIGFLNVGFKATSDEVKYTDYEFKLMWFCGWFKWSRIYLTLENKIRLVSREPRFGVGVIYPQGLEPLLQILHDCLNNTDWTTRKAAADALNALALHSRNLMTGKTGPTITALEYNGMVLQLNNLYNVNGRYFSNSAVDSQPIDGIVDIPLAQTDEGITECELLKWFVNENVVMRLNEKKVNLVMAKHKTEEKVRVLRVEQKMNLIMAKQKTVLCYKAMV</sequence>
<dbReference type="GO" id="GO:0008017">
    <property type="term" value="F:microtubule binding"/>
    <property type="evidence" value="ECO:0007669"/>
    <property type="project" value="InterPro"/>
</dbReference>
<gene>
    <name evidence="2" type="ORF">CTI12_AA143730</name>
</gene>
<keyword evidence="2" id="KW-0012">Acyltransferase</keyword>
<dbReference type="Pfam" id="PF24714">
    <property type="entry name" value="TOR1L1_N"/>
    <property type="match status" value="1"/>
</dbReference>
<organism evidence="2 3">
    <name type="scientific">Artemisia annua</name>
    <name type="common">Sweet wormwood</name>
    <dbReference type="NCBI Taxonomy" id="35608"/>
    <lineage>
        <taxon>Eukaryota</taxon>
        <taxon>Viridiplantae</taxon>
        <taxon>Streptophyta</taxon>
        <taxon>Embryophyta</taxon>
        <taxon>Tracheophyta</taxon>
        <taxon>Spermatophyta</taxon>
        <taxon>Magnoliopsida</taxon>
        <taxon>eudicotyledons</taxon>
        <taxon>Gunneridae</taxon>
        <taxon>Pentapetalae</taxon>
        <taxon>asterids</taxon>
        <taxon>campanulids</taxon>
        <taxon>Asterales</taxon>
        <taxon>Asteraceae</taxon>
        <taxon>Asteroideae</taxon>
        <taxon>Anthemideae</taxon>
        <taxon>Artemisiinae</taxon>
        <taxon>Artemisia</taxon>
    </lineage>
</organism>
<evidence type="ECO:0000313" key="3">
    <source>
        <dbReference type="Proteomes" id="UP000245207"/>
    </source>
</evidence>
<keyword evidence="3" id="KW-1185">Reference proteome</keyword>
<reference evidence="2 3" key="1">
    <citation type="journal article" date="2018" name="Mol. Plant">
        <title>The genome of Artemisia annua provides insight into the evolution of Asteraceae family and artemisinin biosynthesis.</title>
        <authorList>
            <person name="Shen Q."/>
            <person name="Zhang L."/>
            <person name="Liao Z."/>
            <person name="Wang S."/>
            <person name="Yan T."/>
            <person name="Shi P."/>
            <person name="Liu M."/>
            <person name="Fu X."/>
            <person name="Pan Q."/>
            <person name="Wang Y."/>
            <person name="Lv Z."/>
            <person name="Lu X."/>
            <person name="Zhang F."/>
            <person name="Jiang W."/>
            <person name="Ma Y."/>
            <person name="Chen M."/>
            <person name="Hao X."/>
            <person name="Li L."/>
            <person name="Tang Y."/>
            <person name="Lv G."/>
            <person name="Zhou Y."/>
            <person name="Sun X."/>
            <person name="Brodelius P.E."/>
            <person name="Rose J.K.C."/>
            <person name="Tang K."/>
        </authorList>
    </citation>
    <scope>NUCLEOTIDE SEQUENCE [LARGE SCALE GENOMIC DNA]</scope>
    <source>
        <strain evidence="3">cv. Huhao1</strain>
        <tissue evidence="2">Leaf</tissue>
    </source>
</reference>
<dbReference type="GO" id="GO:0009826">
    <property type="term" value="P:unidimensional cell growth"/>
    <property type="evidence" value="ECO:0007669"/>
    <property type="project" value="TreeGrafter"/>
</dbReference>
<dbReference type="GO" id="GO:0010031">
    <property type="term" value="P:circumnutation"/>
    <property type="evidence" value="ECO:0007669"/>
    <property type="project" value="TreeGrafter"/>
</dbReference>
<dbReference type="InterPro" id="IPR057600">
    <property type="entry name" value="TORTIFOLIA1/SINE1-2_N"/>
</dbReference>
<feature type="domain" description="TORTIFOLIA1/SINE1-2 N-terminal" evidence="1">
    <location>
        <begin position="55"/>
        <end position="113"/>
    </location>
</feature>
<accession>A0A2U1PKJ3</accession>
<dbReference type="GO" id="GO:0016746">
    <property type="term" value="F:acyltransferase activity"/>
    <property type="evidence" value="ECO:0007669"/>
    <property type="project" value="UniProtKB-KW"/>
</dbReference>
<dbReference type="OrthoDB" id="15567at2759"/>
<name>A0A2U1PKJ3_ARTAN</name>
<keyword evidence="2" id="KW-0808">Transferase</keyword>
<dbReference type="Proteomes" id="UP000245207">
    <property type="component" value="Unassembled WGS sequence"/>
</dbReference>
<dbReference type="InterPro" id="IPR033337">
    <property type="entry name" value="TORTIFOLIA1/SINE1-2"/>
</dbReference>
<dbReference type="EMBL" id="PKPP01001035">
    <property type="protein sequence ID" value="PWA86278.1"/>
    <property type="molecule type" value="Genomic_DNA"/>
</dbReference>
<comment type="caution">
    <text evidence="2">The sequence shown here is derived from an EMBL/GenBank/DDBJ whole genome shotgun (WGS) entry which is preliminary data.</text>
</comment>
<evidence type="ECO:0000259" key="1">
    <source>
        <dbReference type="Pfam" id="PF24714"/>
    </source>
</evidence>
<protein>
    <submittedName>
        <fullName evidence="2">2-oxoacid dehydrogenases acyltransferase family protein</fullName>
    </submittedName>
</protein>
<dbReference type="PANTHER" id="PTHR31355">
    <property type="entry name" value="MICROTUBULE-ASSOCIATED PROTEIN TORTIFOLIA1"/>
    <property type="match status" value="1"/>
</dbReference>
<dbReference type="STRING" id="35608.A0A2U1PKJ3"/>
<dbReference type="GO" id="GO:0010005">
    <property type="term" value="C:cortical microtubule, transverse to long axis"/>
    <property type="evidence" value="ECO:0007669"/>
    <property type="project" value="TreeGrafter"/>
</dbReference>
<dbReference type="PANTHER" id="PTHR31355:SF26">
    <property type="entry name" value="MT-ASSOCIATED PROTEIN TORTIFOLIA1_SPIRAL2"/>
    <property type="match status" value="1"/>
</dbReference>
<proteinExistence type="predicted"/>
<evidence type="ECO:0000313" key="2">
    <source>
        <dbReference type="EMBL" id="PWA86278.1"/>
    </source>
</evidence>
<dbReference type="AlphaFoldDB" id="A0A2U1PKJ3"/>